<dbReference type="InterPro" id="IPR013708">
    <property type="entry name" value="Shikimate_DH-bd_N"/>
</dbReference>
<dbReference type="Gene3D" id="3.40.50.720">
    <property type="entry name" value="NAD(P)-binding Rossmann-like Domain"/>
    <property type="match status" value="1"/>
</dbReference>
<reference evidence="5 6" key="1">
    <citation type="submission" date="2016-11" db="EMBL/GenBank/DDBJ databases">
        <authorList>
            <person name="Jaros S."/>
            <person name="Januszkiewicz K."/>
            <person name="Wedrychowicz H."/>
        </authorList>
    </citation>
    <scope>NUCLEOTIDE SEQUENCE [LARGE SCALE GENOMIC DNA]</scope>
    <source>
        <strain evidence="5">NCIMB 2154T</strain>
    </source>
</reference>
<dbReference type="GO" id="GO:0019632">
    <property type="term" value="P:shikimate metabolic process"/>
    <property type="evidence" value="ECO:0007669"/>
    <property type="project" value="TreeGrafter"/>
</dbReference>
<protein>
    <submittedName>
        <fullName evidence="5">Shikimate dehydrogenase</fullName>
        <ecNumber evidence="5">1.1.1.25</ecNumber>
    </submittedName>
</protein>
<dbReference type="GeneID" id="47722570"/>
<comment type="pathway">
    <text evidence="1">Metabolic intermediate biosynthesis; chorismate biosynthesis; chorismate from D-erythrose 4-phosphate and phosphoenolpyruvate: step 4/7.</text>
</comment>
<dbReference type="KEGG" id="tmar:MARIT_1001"/>
<keyword evidence="3" id="KW-0028">Amino-acid biosynthesis</keyword>
<dbReference type="GO" id="GO:0009423">
    <property type="term" value="P:chorismate biosynthetic process"/>
    <property type="evidence" value="ECO:0007669"/>
    <property type="project" value="TreeGrafter"/>
</dbReference>
<dbReference type="GO" id="GO:0004764">
    <property type="term" value="F:shikimate 3-dehydrogenase (NADP+) activity"/>
    <property type="evidence" value="ECO:0007669"/>
    <property type="project" value="UniProtKB-EC"/>
</dbReference>
<sequence length="253" mass="29184">MEENKKNSQLFGLLGKNISYSFSRGYFTEKFRKEGLKNHKYVNFDIAEITSFLEVVEKHKKDLVGMNVTIPYKLEIFNYLDKIDKEALKVGAVNTIKISKKGKLKGYNTDVYGFEKSLKPLLQKQHDSALILGTGGAAKAIAYVLNKLNVKYKFVSRNPKKKKEIHYTDITEKKLKKYTLIINCTPLGTYPKVEEKPNIPYEFLTRDHLLYDLIYNPKETAFLSSGKERGAVIKNGLEMLELQAEKAWEIWNK</sequence>
<evidence type="ECO:0000256" key="1">
    <source>
        <dbReference type="ARBA" id="ARBA00004871"/>
    </source>
</evidence>
<dbReference type="EC" id="1.1.1.25" evidence="5"/>
<dbReference type="CDD" id="cd01065">
    <property type="entry name" value="NAD_bind_Shikimate_DH"/>
    <property type="match status" value="1"/>
</dbReference>
<dbReference type="PANTHER" id="PTHR21089:SF1">
    <property type="entry name" value="BIFUNCTIONAL 3-DEHYDROQUINATE DEHYDRATASE_SHIKIMATE DEHYDROGENASE, CHLOROPLASTIC"/>
    <property type="match status" value="1"/>
</dbReference>
<dbReference type="InterPro" id="IPR036291">
    <property type="entry name" value="NAD(P)-bd_dom_sf"/>
</dbReference>
<evidence type="ECO:0000256" key="2">
    <source>
        <dbReference type="ARBA" id="ARBA00023002"/>
    </source>
</evidence>
<feature type="domain" description="Shikimate dehydrogenase substrate binding N-terminal" evidence="4">
    <location>
        <begin position="13"/>
        <end position="96"/>
    </location>
</feature>
<evidence type="ECO:0000313" key="5">
    <source>
        <dbReference type="EMBL" id="SFZ81217.1"/>
    </source>
</evidence>
<gene>
    <name evidence="5" type="primary">aroE</name>
    <name evidence="5" type="ORF">MARIT_1001</name>
</gene>
<dbReference type="SUPFAM" id="SSF51735">
    <property type="entry name" value="NAD(P)-binding Rossmann-fold domains"/>
    <property type="match status" value="1"/>
</dbReference>
<name>A0A2H1E7X0_9FLAO</name>
<dbReference type="GO" id="GO:0005829">
    <property type="term" value="C:cytosol"/>
    <property type="evidence" value="ECO:0007669"/>
    <property type="project" value="TreeGrafter"/>
</dbReference>
<keyword evidence="6" id="KW-1185">Reference proteome</keyword>
<dbReference type="RefSeq" id="WP_100210921.1">
    <property type="nucleotide sequence ID" value="NZ_CP138495.1"/>
</dbReference>
<dbReference type="Proteomes" id="UP000231564">
    <property type="component" value="Chromosome MARIT"/>
</dbReference>
<proteinExistence type="predicted"/>
<organism evidence="5 6">
    <name type="scientific">Tenacibaculum maritimum NCIMB 2154</name>
    <dbReference type="NCBI Taxonomy" id="1349785"/>
    <lineage>
        <taxon>Bacteria</taxon>
        <taxon>Pseudomonadati</taxon>
        <taxon>Bacteroidota</taxon>
        <taxon>Flavobacteriia</taxon>
        <taxon>Flavobacteriales</taxon>
        <taxon>Flavobacteriaceae</taxon>
        <taxon>Tenacibaculum</taxon>
    </lineage>
</organism>
<dbReference type="GO" id="GO:0050661">
    <property type="term" value="F:NADP binding"/>
    <property type="evidence" value="ECO:0007669"/>
    <property type="project" value="TreeGrafter"/>
</dbReference>
<dbReference type="AlphaFoldDB" id="A0A2H1E7X0"/>
<evidence type="ECO:0000256" key="3">
    <source>
        <dbReference type="ARBA" id="ARBA00023141"/>
    </source>
</evidence>
<evidence type="ECO:0000313" key="6">
    <source>
        <dbReference type="Proteomes" id="UP000231564"/>
    </source>
</evidence>
<dbReference type="PANTHER" id="PTHR21089">
    <property type="entry name" value="SHIKIMATE DEHYDROGENASE"/>
    <property type="match status" value="1"/>
</dbReference>
<keyword evidence="2 5" id="KW-0560">Oxidoreductase</keyword>
<evidence type="ECO:0000259" key="4">
    <source>
        <dbReference type="Pfam" id="PF08501"/>
    </source>
</evidence>
<keyword evidence="3" id="KW-0057">Aromatic amino acid biosynthesis</keyword>
<dbReference type="OrthoDB" id="9792692at2"/>
<dbReference type="EMBL" id="LT634361">
    <property type="protein sequence ID" value="SFZ81217.1"/>
    <property type="molecule type" value="Genomic_DNA"/>
</dbReference>
<dbReference type="GO" id="GO:0009073">
    <property type="term" value="P:aromatic amino acid family biosynthetic process"/>
    <property type="evidence" value="ECO:0007669"/>
    <property type="project" value="UniProtKB-KW"/>
</dbReference>
<dbReference type="Gene3D" id="3.40.50.10860">
    <property type="entry name" value="Leucine Dehydrogenase, chain A, domain 1"/>
    <property type="match status" value="1"/>
</dbReference>
<dbReference type="STRING" id="1349785.GCA_000509405_01983"/>
<dbReference type="Pfam" id="PF08501">
    <property type="entry name" value="Shikimate_dh_N"/>
    <property type="match status" value="1"/>
</dbReference>
<dbReference type="SUPFAM" id="SSF53223">
    <property type="entry name" value="Aminoacid dehydrogenase-like, N-terminal domain"/>
    <property type="match status" value="1"/>
</dbReference>
<accession>A0A2H1E7X0</accession>
<dbReference type="InterPro" id="IPR022893">
    <property type="entry name" value="Shikimate_DH_fam"/>
</dbReference>
<dbReference type="InterPro" id="IPR046346">
    <property type="entry name" value="Aminoacid_DH-like_N_sf"/>
</dbReference>